<accession>A0A9P5PE32</accession>
<dbReference type="Gene3D" id="1.10.600.10">
    <property type="entry name" value="Farnesyl Diphosphate Synthase"/>
    <property type="match status" value="1"/>
</dbReference>
<keyword evidence="2" id="KW-1185">Reference proteome</keyword>
<dbReference type="Proteomes" id="UP000772434">
    <property type="component" value="Unassembled WGS sequence"/>
</dbReference>
<comment type="caution">
    <text evidence="1">The sequence shown here is derived from an EMBL/GenBank/DDBJ whole genome shotgun (WGS) entry which is preliminary data.</text>
</comment>
<evidence type="ECO:0000313" key="1">
    <source>
        <dbReference type="EMBL" id="KAF9061614.1"/>
    </source>
</evidence>
<protein>
    <submittedName>
        <fullName evidence="1">Uncharacterized protein</fullName>
    </submittedName>
</protein>
<dbReference type="OrthoDB" id="2998174at2759"/>
<dbReference type="AlphaFoldDB" id="A0A9P5PE32"/>
<gene>
    <name evidence="1" type="ORF">BDP27DRAFT_1452142</name>
</gene>
<dbReference type="EMBL" id="JADNRY010000195">
    <property type="protein sequence ID" value="KAF9061614.1"/>
    <property type="molecule type" value="Genomic_DNA"/>
</dbReference>
<organism evidence="1 2">
    <name type="scientific">Rhodocollybia butyracea</name>
    <dbReference type="NCBI Taxonomy" id="206335"/>
    <lineage>
        <taxon>Eukaryota</taxon>
        <taxon>Fungi</taxon>
        <taxon>Dikarya</taxon>
        <taxon>Basidiomycota</taxon>
        <taxon>Agaricomycotina</taxon>
        <taxon>Agaricomycetes</taxon>
        <taxon>Agaricomycetidae</taxon>
        <taxon>Agaricales</taxon>
        <taxon>Marasmiineae</taxon>
        <taxon>Omphalotaceae</taxon>
        <taxon>Rhodocollybia</taxon>
    </lineage>
</organism>
<proteinExistence type="predicted"/>
<evidence type="ECO:0000313" key="2">
    <source>
        <dbReference type="Proteomes" id="UP000772434"/>
    </source>
</evidence>
<reference evidence="1" key="1">
    <citation type="submission" date="2020-11" db="EMBL/GenBank/DDBJ databases">
        <authorList>
            <consortium name="DOE Joint Genome Institute"/>
            <person name="Ahrendt S."/>
            <person name="Riley R."/>
            <person name="Andreopoulos W."/>
            <person name="Labutti K."/>
            <person name="Pangilinan J."/>
            <person name="Ruiz-Duenas F.J."/>
            <person name="Barrasa J.M."/>
            <person name="Sanchez-Garcia M."/>
            <person name="Camarero S."/>
            <person name="Miyauchi S."/>
            <person name="Serrano A."/>
            <person name="Linde D."/>
            <person name="Babiker R."/>
            <person name="Drula E."/>
            <person name="Ayuso-Fernandez I."/>
            <person name="Pacheco R."/>
            <person name="Padilla G."/>
            <person name="Ferreira P."/>
            <person name="Barriuso J."/>
            <person name="Kellner H."/>
            <person name="Castanera R."/>
            <person name="Alfaro M."/>
            <person name="Ramirez L."/>
            <person name="Pisabarro A.G."/>
            <person name="Kuo A."/>
            <person name="Tritt A."/>
            <person name="Lipzen A."/>
            <person name="He G."/>
            <person name="Yan M."/>
            <person name="Ng V."/>
            <person name="Cullen D."/>
            <person name="Martin F."/>
            <person name="Rosso M.-N."/>
            <person name="Henrissat B."/>
            <person name="Hibbett D."/>
            <person name="Martinez A.T."/>
            <person name="Grigoriev I.V."/>
        </authorList>
    </citation>
    <scope>NUCLEOTIDE SEQUENCE</scope>
    <source>
        <strain evidence="1">AH 40177</strain>
    </source>
</reference>
<name>A0A9P5PE32_9AGAR</name>
<sequence>MGESQSSGVLELYHKCIKELVHLYEGDAVLRGLATVPWINYMDGCLLEKRLLTMDAELRASPYDMGYQNLAEQRQNSGNRDHAVRDTSPGAKIHFPLFIRNKTGIGEAYAAAYAFKP</sequence>
<dbReference type="InterPro" id="IPR008949">
    <property type="entry name" value="Isoprenoid_synthase_dom_sf"/>
</dbReference>